<proteinExistence type="predicted"/>
<dbReference type="PROSITE" id="PS51257">
    <property type="entry name" value="PROKAR_LIPOPROTEIN"/>
    <property type="match status" value="1"/>
</dbReference>
<accession>A0A8S5R3H2</accession>
<protein>
    <submittedName>
        <fullName evidence="1">SurA N-terminal domain</fullName>
    </submittedName>
</protein>
<name>A0A8S5R3H2_9VIRU</name>
<evidence type="ECO:0000313" key="1">
    <source>
        <dbReference type="EMBL" id="DAE25641.1"/>
    </source>
</evidence>
<sequence>METIKKLLTSKKFWTLVAALVAAFAAFFTTSCATSTTLTVRGAQVDSLDFNRTVQFKMKN</sequence>
<reference evidence="1" key="1">
    <citation type="journal article" date="2021" name="Proc. Natl. Acad. Sci. U.S.A.">
        <title>A Catalog of Tens of Thousands of Viruses from Human Metagenomes Reveals Hidden Associations with Chronic Diseases.</title>
        <authorList>
            <person name="Tisza M.J."/>
            <person name="Buck C.B."/>
        </authorList>
    </citation>
    <scope>NUCLEOTIDE SEQUENCE</scope>
    <source>
        <strain evidence="1">Cts131</strain>
    </source>
</reference>
<organism evidence="1">
    <name type="scientific">Microviridae sp. cts131</name>
    <dbReference type="NCBI Taxonomy" id="2825008"/>
    <lineage>
        <taxon>Viruses</taxon>
        <taxon>Monodnaviria</taxon>
        <taxon>Sangervirae</taxon>
        <taxon>Phixviricota</taxon>
        <taxon>Malgrandaviricetes</taxon>
        <taxon>Petitvirales</taxon>
        <taxon>Microviridae</taxon>
    </lineage>
</organism>
<dbReference type="EMBL" id="BK057818">
    <property type="protein sequence ID" value="DAE25641.1"/>
    <property type="molecule type" value="Genomic_DNA"/>
</dbReference>